<dbReference type="Gene3D" id="3.40.50.720">
    <property type="entry name" value="NAD(P)-binding Rossmann-like Domain"/>
    <property type="match status" value="1"/>
</dbReference>
<accession>A0A2I2YQV0</accession>
<dbReference type="GeneTree" id="ENSGT00390000004681"/>
<sequence>MGEPQGSMRILVTGGSGLVGKAIQKVVADGAGLPGEDWVFVSSKDADLTWLACSGCAWLCSWTNKHPPISSQKPAPSYQPGPGATLPFDCPSCHCPTQFLHLAPNPGVLVPSRAS</sequence>
<reference evidence="1 2" key="2">
    <citation type="journal article" date="2012" name="Nature">
        <title>Insights into hominid evolution from the gorilla genome sequence.</title>
        <authorList>
            <person name="Scally A."/>
            <person name="Dutheil J.Y."/>
            <person name="Hillier L.W."/>
            <person name="Jordan G.E."/>
            <person name="Goodhead I."/>
            <person name="Herrero J."/>
            <person name="Hobolth A."/>
            <person name="Lappalainen T."/>
            <person name="Mailund T."/>
            <person name="Marques-Bonet T."/>
            <person name="McCarthy S."/>
            <person name="Montgomery S.H."/>
            <person name="Schwalie P.C."/>
            <person name="Tang Y.A."/>
            <person name="Ward M.C."/>
            <person name="Xue Y."/>
            <person name="Yngvadottir B."/>
            <person name="Alkan C."/>
            <person name="Andersen L.N."/>
            <person name="Ayub Q."/>
            <person name="Ball E.V."/>
            <person name="Beal K."/>
            <person name="Bradley B.J."/>
            <person name="Chen Y."/>
            <person name="Clee C.M."/>
            <person name="Fitzgerald S."/>
            <person name="Graves T.A."/>
            <person name="Gu Y."/>
            <person name="Heath P."/>
            <person name="Heger A."/>
            <person name="Karakoc E."/>
            <person name="Kolb-Kokocinski A."/>
            <person name="Laird G.K."/>
            <person name="Lunter G."/>
            <person name="Meader S."/>
            <person name="Mort M."/>
            <person name="Mullikin J.C."/>
            <person name="Munch K."/>
            <person name="O'Connor T.D."/>
            <person name="Phillips A.D."/>
            <person name="Prado-Martinez J."/>
            <person name="Rogers A.S."/>
            <person name="Sajjadian S."/>
            <person name="Schmidt D."/>
            <person name="Shaw K."/>
            <person name="Simpson J.T."/>
            <person name="Stenson P.D."/>
            <person name="Turner D.J."/>
            <person name="Vigilant L."/>
            <person name="Vilella A.J."/>
            <person name="Whitener W."/>
            <person name="Zhu B."/>
            <person name="Cooper D.N."/>
            <person name="de Jong P."/>
            <person name="Dermitzakis E.T."/>
            <person name="Eichler E.E."/>
            <person name="Flicek P."/>
            <person name="Goldman N."/>
            <person name="Mundy N.I."/>
            <person name="Ning Z."/>
            <person name="Odom D.T."/>
            <person name="Ponting C.P."/>
            <person name="Quail M.A."/>
            <person name="Ryder O.A."/>
            <person name="Searle S.M."/>
            <person name="Warren W.C."/>
            <person name="Wilson R.K."/>
            <person name="Schierup M.H."/>
            <person name="Rogers J."/>
            <person name="Tyler-Smith C."/>
            <person name="Durbin R."/>
        </authorList>
    </citation>
    <scope>NUCLEOTIDE SEQUENCE [LARGE SCALE GENOMIC DNA]</scope>
</reference>
<dbReference type="PANTHER" id="PTHR43238:SF1">
    <property type="entry name" value="GDP-L-FUCOSE SYNTHASE"/>
    <property type="match status" value="1"/>
</dbReference>
<evidence type="ECO:0000313" key="2">
    <source>
        <dbReference type="Proteomes" id="UP000001519"/>
    </source>
</evidence>
<gene>
    <name evidence="1" type="primary">GFUS</name>
</gene>
<keyword evidence="2" id="KW-1185">Reference proteome</keyword>
<dbReference type="EMBL" id="CABD030061563">
    <property type="status" value="NOT_ANNOTATED_CDS"/>
    <property type="molecule type" value="Genomic_DNA"/>
</dbReference>
<reference evidence="1" key="4">
    <citation type="submission" date="2025-09" db="UniProtKB">
        <authorList>
            <consortium name="Ensembl"/>
        </authorList>
    </citation>
    <scope>IDENTIFICATION</scope>
</reference>
<evidence type="ECO:0000313" key="1">
    <source>
        <dbReference type="Ensembl" id="ENSGGOP00000037105.1"/>
    </source>
</evidence>
<name>A0A2I2YQV0_GORGO</name>
<organism evidence="1 2">
    <name type="scientific">Gorilla gorilla gorilla</name>
    <name type="common">Western lowland gorilla</name>
    <dbReference type="NCBI Taxonomy" id="9595"/>
    <lineage>
        <taxon>Eukaryota</taxon>
        <taxon>Metazoa</taxon>
        <taxon>Chordata</taxon>
        <taxon>Craniata</taxon>
        <taxon>Vertebrata</taxon>
        <taxon>Euteleostomi</taxon>
        <taxon>Mammalia</taxon>
        <taxon>Eutheria</taxon>
        <taxon>Euarchontoglires</taxon>
        <taxon>Primates</taxon>
        <taxon>Haplorrhini</taxon>
        <taxon>Catarrhini</taxon>
        <taxon>Hominidae</taxon>
        <taxon>Gorilla</taxon>
    </lineage>
</organism>
<dbReference type="PANTHER" id="PTHR43238">
    <property type="entry name" value="GDP-L-FUCOSE SYNTHASE"/>
    <property type="match status" value="1"/>
</dbReference>
<dbReference type="Ensembl" id="ENSGGOT00000064918.1">
    <property type="protein sequence ID" value="ENSGGOP00000037105.1"/>
    <property type="gene ID" value="ENSGGOG00000002394.3"/>
</dbReference>
<dbReference type="Proteomes" id="UP000001519">
    <property type="component" value="Chromosome 8"/>
</dbReference>
<proteinExistence type="predicted"/>
<reference evidence="1" key="3">
    <citation type="submission" date="2025-08" db="UniProtKB">
        <authorList>
            <consortium name="Ensembl"/>
        </authorList>
    </citation>
    <scope>IDENTIFICATION</scope>
</reference>
<dbReference type="Bgee" id="ENSGGOG00000002394">
    <property type="expression patterns" value="Expressed in testis and 5 other cell types or tissues"/>
</dbReference>
<reference evidence="2" key="1">
    <citation type="submission" date="2011-05" db="EMBL/GenBank/DDBJ databases">
        <title>Insights into the evolution of the great apes provided by the gorilla genome.</title>
        <authorList>
            <person name="Scally A."/>
        </authorList>
    </citation>
    <scope>NUCLEOTIDE SEQUENCE [LARGE SCALE GENOMIC DNA]</scope>
</reference>
<protein>
    <submittedName>
        <fullName evidence="1">GDP-L-fucose synthase</fullName>
    </submittedName>
</protein>
<dbReference type="AlphaFoldDB" id="A0A2I2YQV0"/>